<dbReference type="EMBL" id="JAPVEA010000007">
    <property type="protein sequence ID" value="KAJ5443719.1"/>
    <property type="molecule type" value="Genomic_DNA"/>
</dbReference>
<dbReference type="Proteomes" id="UP001213681">
    <property type="component" value="Unassembled WGS sequence"/>
</dbReference>
<dbReference type="InterPro" id="IPR050797">
    <property type="entry name" value="Carb_Metab_Trans_Reg"/>
</dbReference>
<feature type="region of interest" description="Disordered" evidence="8">
    <location>
        <begin position="152"/>
        <end position="171"/>
    </location>
</feature>
<feature type="domain" description="Zn(2)-C6 fungal-type" evidence="9">
    <location>
        <begin position="6"/>
        <end position="35"/>
    </location>
</feature>
<evidence type="ECO:0000256" key="2">
    <source>
        <dbReference type="ARBA" id="ARBA00022723"/>
    </source>
</evidence>
<dbReference type="InterPro" id="IPR036864">
    <property type="entry name" value="Zn2-C6_fun-type_DNA-bd_sf"/>
</dbReference>
<evidence type="ECO:0000256" key="8">
    <source>
        <dbReference type="SAM" id="MobiDB-lite"/>
    </source>
</evidence>
<dbReference type="GO" id="GO:0000981">
    <property type="term" value="F:DNA-binding transcription factor activity, RNA polymerase II-specific"/>
    <property type="evidence" value="ECO:0007669"/>
    <property type="project" value="InterPro"/>
</dbReference>
<evidence type="ECO:0000259" key="9">
    <source>
        <dbReference type="PROSITE" id="PS50048"/>
    </source>
</evidence>
<evidence type="ECO:0000256" key="5">
    <source>
        <dbReference type="ARBA" id="ARBA00023125"/>
    </source>
</evidence>
<dbReference type="Pfam" id="PF00172">
    <property type="entry name" value="Zn_clus"/>
    <property type="match status" value="1"/>
</dbReference>
<dbReference type="SUPFAM" id="SSF57701">
    <property type="entry name" value="Zn2/Cys6 DNA-binding domain"/>
    <property type="match status" value="1"/>
</dbReference>
<dbReference type="InterPro" id="IPR001138">
    <property type="entry name" value="Zn2Cys6_DnaBD"/>
</dbReference>
<keyword evidence="4" id="KW-0805">Transcription regulation</keyword>
<dbReference type="Gene3D" id="4.10.240.10">
    <property type="entry name" value="Zn(2)-C6 fungal-type DNA-binding domain"/>
    <property type="match status" value="1"/>
</dbReference>
<sequence length="430" mass="47879">MIRARACDPCALRKAKCDRGSPCRRCSAQGLSCTLLRKSSKPGPKGPWAGKKRARVKLQSAPLKNSSVGLAEGGQPGNLGPPNQDESNYDAVLAKVERCLRIYRQHSYSLWPVVDVQNLRTRLRNHLDVAAYALGTALGAVMSDRIHHLQASSDTDEYPELDSQRLASESETARMEGAYQENPSLYTILSSFFLHIHSANRGQIFKATLLLREAITIAQLLGLDRPGHYAGRSATEAQDRLRIIWLLHITERYDRGFFPVRKGLSLSQFGTLGVTQHASISRVPFTLIHVNPALHVDENPFGLLPFLGMVQLFQTFGTAINSFEFHGECHLLLAMDMQIQQIPQLLDHSPDSQLVDFLITKQWMRLILWRRAMFHVELSLNMAAESLSLFFPEQLAEKVVAHISTFPRGVVESHGLGMDEAVAVGSPVID</sequence>
<feature type="region of interest" description="Disordered" evidence="8">
    <location>
        <begin position="65"/>
        <end position="86"/>
    </location>
</feature>
<dbReference type="GO" id="GO:0008270">
    <property type="term" value="F:zinc ion binding"/>
    <property type="evidence" value="ECO:0007669"/>
    <property type="project" value="InterPro"/>
</dbReference>
<dbReference type="PANTHER" id="PTHR31668">
    <property type="entry name" value="GLUCOSE TRANSPORT TRANSCRIPTION REGULATOR RGT1-RELATED-RELATED"/>
    <property type="match status" value="1"/>
</dbReference>
<reference evidence="10" key="1">
    <citation type="submission" date="2022-12" db="EMBL/GenBank/DDBJ databases">
        <authorList>
            <person name="Petersen C."/>
        </authorList>
    </citation>
    <scope>NUCLEOTIDE SEQUENCE</scope>
    <source>
        <strain evidence="10">IBT 16125</strain>
    </source>
</reference>
<evidence type="ECO:0000256" key="4">
    <source>
        <dbReference type="ARBA" id="ARBA00023015"/>
    </source>
</evidence>
<dbReference type="AlphaFoldDB" id="A0AAD6C1I9"/>
<evidence type="ECO:0000256" key="1">
    <source>
        <dbReference type="ARBA" id="ARBA00004123"/>
    </source>
</evidence>
<evidence type="ECO:0000313" key="11">
    <source>
        <dbReference type="Proteomes" id="UP001213681"/>
    </source>
</evidence>
<evidence type="ECO:0000256" key="7">
    <source>
        <dbReference type="ARBA" id="ARBA00023242"/>
    </source>
</evidence>
<organism evidence="10 11">
    <name type="scientific">Penicillium daleae</name>
    <dbReference type="NCBI Taxonomy" id="63821"/>
    <lineage>
        <taxon>Eukaryota</taxon>
        <taxon>Fungi</taxon>
        <taxon>Dikarya</taxon>
        <taxon>Ascomycota</taxon>
        <taxon>Pezizomycotina</taxon>
        <taxon>Eurotiomycetes</taxon>
        <taxon>Eurotiomycetidae</taxon>
        <taxon>Eurotiales</taxon>
        <taxon>Aspergillaceae</taxon>
        <taxon>Penicillium</taxon>
    </lineage>
</organism>
<evidence type="ECO:0000256" key="6">
    <source>
        <dbReference type="ARBA" id="ARBA00023163"/>
    </source>
</evidence>
<evidence type="ECO:0000313" key="10">
    <source>
        <dbReference type="EMBL" id="KAJ5443719.1"/>
    </source>
</evidence>
<protein>
    <recommendedName>
        <fullName evidence="9">Zn(2)-C6 fungal-type domain-containing protein</fullName>
    </recommendedName>
</protein>
<proteinExistence type="predicted"/>
<dbReference type="SMART" id="SM00066">
    <property type="entry name" value="GAL4"/>
    <property type="match status" value="1"/>
</dbReference>
<keyword evidence="11" id="KW-1185">Reference proteome</keyword>
<dbReference type="RefSeq" id="XP_056763799.1">
    <property type="nucleotide sequence ID" value="XM_056910973.1"/>
</dbReference>
<reference evidence="10" key="2">
    <citation type="journal article" date="2023" name="IMA Fungus">
        <title>Comparative genomic study of the Penicillium genus elucidates a diverse pangenome and 15 lateral gene transfer events.</title>
        <authorList>
            <person name="Petersen C."/>
            <person name="Sorensen T."/>
            <person name="Nielsen M.R."/>
            <person name="Sondergaard T.E."/>
            <person name="Sorensen J.L."/>
            <person name="Fitzpatrick D.A."/>
            <person name="Frisvad J.C."/>
            <person name="Nielsen K.L."/>
        </authorList>
    </citation>
    <scope>NUCLEOTIDE SEQUENCE</scope>
    <source>
        <strain evidence="10">IBT 16125</strain>
    </source>
</reference>
<keyword evidence="7" id="KW-0539">Nucleus</keyword>
<keyword evidence="6" id="KW-0804">Transcription</keyword>
<keyword evidence="5" id="KW-0238">DNA-binding</keyword>
<dbReference type="GO" id="GO:0005634">
    <property type="term" value="C:nucleus"/>
    <property type="evidence" value="ECO:0007669"/>
    <property type="project" value="UniProtKB-SubCell"/>
</dbReference>
<accession>A0AAD6C1I9</accession>
<comment type="caution">
    <text evidence="10">The sequence shown here is derived from an EMBL/GenBank/DDBJ whole genome shotgun (WGS) entry which is preliminary data.</text>
</comment>
<keyword evidence="2" id="KW-0479">Metal-binding</keyword>
<evidence type="ECO:0000256" key="3">
    <source>
        <dbReference type="ARBA" id="ARBA00022833"/>
    </source>
</evidence>
<dbReference type="PROSITE" id="PS00463">
    <property type="entry name" value="ZN2_CY6_FUNGAL_1"/>
    <property type="match status" value="1"/>
</dbReference>
<dbReference type="PANTHER" id="PTHR31668:SF18">
    <property type="entry name" value="MALTOSE FERMENTATION REGULATORY PROTEIN MAL13-RELATED"/>
    <property type="match status" value="1"/>
</dbReference>
<keyword evidence="3" id="KW-0862">Zinc</keyword>
<dbReference type="CDD" id="cd12148">
    <property type="entry name" value="fungal_TF_MHR"/>
    <property type="match status" value="1"/>
</dbReference>
<comment type="subcellular location">
    <subcellularLocation>
        <location evidence="1">Nucleus</location>
    </subcellularLocation>
</comment>
<dbReference type="GeneID" id="81601216"/>
<name>A0AAD6C1I9_9EURO</name>
<dbReference type="PROSITE" id="PS50048">
    <property type="entry name" value="ZN2_CY6_FUNGAL_2"/>
    <property type="match status" value="1"/>
</dbReference>
<dbReference type="CDD" id="cd00067">
    <property type="entry name" value="GAL4"/>
    <property type="match status" value="1"/>
</dbReference>
<gene>
    <name evidence="10" type="ORF">N7458_007591</name>
</gene>
<dbReference type="GO" id="GO:0003677">
    <property type="term" value="F:DNA binding"/>
    <property type="evidence" value="ECO:0007669"/>
    <property type="project" value="UniProtKB-KW"/>
</dbReference>